<name>A0A917M412_9BACL</name>
<dbReference type="SUPFAM" id="SSF51306">
    <property type="entry name" value="LexA/Signal peptidase"/>
    <property type="match status" value="1"/>
</dbReference>
<dbReference type="InterPro" id="IPR019533">
    <property type="entry name" value="Peptidase_S26"/>
</dbReference>
<comment type="caution">
    <text evidence="5">The sequence shown here is derived from an EMBL/GenBank/DDBJ whole genome shotgun (WGS) entry which is preliminary data.</text>
</comment>
<dbReference type="InterPro" id="IPR000223">
    <property type="entry name" value="Pept_S26A_signal_pept_1"/>
</dbReference>
<dbReference type="Pfam" id="PF10502">
    <property type="entry name" value="Peptidase_S26"/>
    <property type="match status" value="1"/>
</dbReference>
<dbReference type="EMBL" id="BMHY01000007">
    <property type="protein sequence ID" value="GGG77414.1"/>
    <property type="molecule type" value="Genomic_DNA"/>
</dbReference>
<evidence type="ECO:0000259" key="4">
    <source>
        <dbReference type="Pfam" id="PF10502"/>
    </source>
</evidence>
<evidence type="ECO:0000313" key="6">
    <source>
        <dbReference type="Proteomes" id="UP000600247"/>
    </source>
</evidence>
<proteinExistence type="inferred from homology"/>
<sequence length="203" mass="23008">MPAYKQVILMLALFLLLLAGCTAKVEEETITDSYTPYELPIINKPNEDLLVVPLRSDGMLRDTEQYLAGSLLVVEPKYEAQIYRRGDVVYYKTPAADLEFDIARIIGLPGEVVRIKQSKIYIDGMRLDAFYGQEAFGLQGVKSPEMINMELTLPEEHYFLLGDLWWRSFYSSIVQGPVSESAIQGQVVAWTGRNQISTVHPQR</sequence>
<dbReference type="PANTHER" id="PTHR43390">
    <property type="entry name" value="SIGNAL PEPTIDASE I"/>
    <property type="match status" value="1"/>
</dbReference>
<keyword evidence="3" id="KW-0378">Hydrolase</keyword>
<dbReference type="NCBIfam" id="TIGR02227">
    <property type="entry name" value="sigpep_I_bact"/>
    <property type="match status" value="1"/>
</dbReference>
<dbReference type="EC" id="3.4.21.89" evidence="3"/>
<dbReference type="GO" id="GO:0009003">
    <property type="term" value="F:signal peptidase activity"/>
    <property type="evidence" value="ECO:0007669"/>
    <property type="project" value="UniProtKB-EC"/>
</dbReference>
<keyword evidence="3" id="KW-0645">Protease</keyword>
<dbReference type="PANTHER" id="PTHR43390:SF1">
    <property type="entry name" value="CHLOROPLAST PROCESSING PEPTIDASE"/>
    <property type="match status" value="1"/>
</dbReference>
<dbReference type="RefSeq" id="WP_188890729.1">
    <property type="nucleotide sequence ID" value="NZ_BMHY01000007.1"/>
</dbReference>
<accession>A0A917M412</accession>
<evidence type="ECO:0000256" key="3">
    <source>
        <dbReference type="RuleBase" id="RU362042"/>
    </source>
</evidence>
<feature type="domain" description="Peptidase S26" evidence="4">
    <location>
        <begin position="68"/>
        <end position="188"/>
    </location>
</feature>
<evidence type="ECO:0000313" key="5">
    <source>
        <dbReference type="EMBL" id="GGG77414.1"/>
    </source>
</evidence>
<reference evidence="5 6" key="1">
    <citation type="journal article" date="2014" name="Int. J. Syst. Evol. Microbiol.">
        <title>Complete genome sequence of Corynebacterium casei LMG S-19264T (=DSM 44701T), isolated from a smear-ripened cheese.</title>
        <authorList>
            <consortium name="US DOE Joint Genome Institute (JGI-PGF)"/>
            <person name="Walter F."/>
            <person name="Albersmeier A."/>
            <person name="Kalinowski J."/>
            <person name="Ruckert C."/>
        </authorList>
    </citation>
    <scope>NUCLEOTIDE SEQUENCE [LARGE SCALE GENOMIC DNA]</scope>
    <source>
        <strain evidence="5 6">CGMCC 1.15286</strain>
    </source>
</reference>
<comment type="similarity">
    <text evidence="2 3">Belongs to the peptidase S26 family.</text>
</comment>
<dbReference type="AlphaFoldDB" id="A0A917M412"/>
<dbReference type="GO" id="GO:0004252">
    <property type="term" value="F:serine-type endopeptidase activity"/>
    <property type="evidence" value="ECO:0007669"/>
    <property type="project" value="InterPro"/>
</dbReference>
<dbReference type="GO" id="GO:0006465">
    <property type="term" value="P:signal peptide processing"/>
    <property type="evidence" value="ECO:0007669"/>
    <property type="project" value="InterPro"/>
</dbReference>
<comment type="catalytic activity">
    <reaction evidence="3">
        <text>Cleavage of hydrophobic, N-terminal signal or leader sequences from secreted and periplasmic proteins.</text>
        <dbReference type="EC" id="3.4.21.89"/>
    </reaction>
</comment>
<dbReference type="GO" id="GO:0005886">
    <property type="term" value="C:plasma membrane"/>
    <property type="evidence" value="ECO:0007669"/>
    <property type="project" value="UniProtKB-SubCell"/>
</dbReference>
<organism evidence="5 6">
    <name type="scientific">Paenibacillus radicis</name>
    <name type="common">ex Gao et al. 2016</name>
    <dbReference type="NCBI Taxonomy" id="1737354"/>
    <lineage>
        <taxon>Bacteria</taxon>
        <taxon>Bacillati</taxon>
        <taxon>Bacillota</taxon>
        <taxon>Bacilli</taxon>
        <taxon>Bacillales</taxon>
        <taxon>Paenibacillaceae</taxon>
        <taxon>Paenibacillus</taxon>
    </lineage>
</organism>
<dbReference type="PROSITE" id="PS51257">
    <property type="entry name" value="PROKAR_LIPOPROTEIN"/>
    <property type="match status" value="1"/>
</dbReference>
<protein>
    <recommendedName>
        <fullName evidence="3">Signal peptidase I</fullName>
        <ecNumber evidence="3">3.4.21.89</ecNumber>
    </recommendedName>
</protein>
<gene>
    <name evidence="5" type="ORF">GCM10010918_37620</name>
</gene>
<dbReference type="InterPro" id="IPR036286">
    <property type="entry name" value="LexA/Signal_pep-like_sf"/>
</dbReference>
<dbReference type="Proteomes" id="UP000600247">
    <property type="component" value="Unassembled WGS sequence"/>
</dbReference>
<keyword evidence="6" id="KW-1185">Reference proteome</keyword>
<evidence type="ECO:0000256" key="2">
    <source>
        <dbReference type="ARBA" id="ARBA00009370"/>
    </source>
</evidence>
<evidence type="ECO:0000256" key="1">
    <source>
        <dbReference type="ARBA" id="ARBA00004401"/>
    </source>
</evidence>
<dbReference type="Gene3D" id="2.10.109.10">
    <property type="entry name" value="Umud Fragment, subunit A"/>
    <property type="match status" value="1"/>
</dbReference>
<comment type="subcellular location">
    <subcellularLocation>
        <location evidence="1">Cell membrane</location>
        <topology evidence="1">Single-pass type II membrane protein</topology>
    </subcellularLocation>
    <subcellularLocation>
        <location evidence="3">Membrane</location>
        <topology evidence="3">Single-pass type II membrane protein</topology>
    </subcellularLocation>
</comment>